<gene>
    <name evidence="1" type="ORF">CH341_07735</name>
</gene>
<dbReference type="RefSeq" id="WP_111418461.1">
    <property type="nucleotide sequence ID" value="NZ_NPEX01000036.1"/>
</dbReference>
<protein>
    <recommendedName>
        <fullName evidence="3">NlpC/P60 domain-containing protein</fullName>
    </recommendedName>
</protein>
<name>A0A327L163_9BRAD</name>
<comment type="caution">
    <text evidence="1">The sequence shown here is derived from an EMBL/GenBank/DDBJ whole genome shotgun (WGS) entry which is preliminary data.</text>
</comment>
<keyword evidence="2" id="KW-1185">Reference proteome</keyword>
<evidence type="ECO:0008006" key="3">
    <source>
        <dbReference type="Google" id="ProtNLM"/>
    </source>
</evidence>
<accession>A0A327L163</accession>
<dbReference type="EMBL" id="NPEX01000036">
    <property type="protein sequence ID" value="RAI44699.1"/>
    <property type="molecule type" value="Genomic_DNA"/>
</dbReference>
<dbReference type="Proteomes" id="UP000249130">
    <property type="component" value="Unassembled WGS sequence"/>
</dbReference>
<evidence type="ECO:0000313" key="1">
    <source>
        <dbReference type="EMBL" id="RAI44699.1"/>
    </source>
</evidence>
<evidence type="ECO:0000313" key="2">
    <source>
        <dbReference type="Proteomes" id="UP000249130"/>
    </source>
</evidence>
<dbReference type="OrthoDB" id="7992881at2"/>
<organism evidence="1 2">
    <name type="scientific">Rhodoplanes roseus</name>
    <dbReference type="NCBI Taxonomy" id="29409"/>
    <lineage>
        <taxon>Bacteria</taxon>
        <taxon>Pseudomonadati</taxon>
        <taxon>Pseudomonadota</taxon>
        <taxon>Alphaproteobacteria</taxon>
        <taxon>Hyphomicrobiales</taxon>
        <taxon>Nitrobacteraceae</taxon>
        <taxon>Rhodoplanes</taxon>
    </lineage>
</organism>
<dbReference type="AlphaFoldDB" id="A0A327L163"/>
<reference evidence="1 2" key="1">
    <citation type="submission" date="2017-07" db="EMBL/GenBank/DDBJ databases">
        <title>Draft Genome Sequences of Select Purple Nonsulfur Bacteria.</title>
        <authorList>
            <person name="Lasarre B."/>
            <person name="Mckinlay J.B."/>
        </authorList>
    </citation>
    <scope>NUCLEOTIDE SEQUENCE [LARGE SCALE GENOMIC DNA]</scope>
    <source>
        <strain evidence="1 2">DSM 5909</strain>
    </source>
</reference>
<proteinExistence type="predicted"/>
<dbReference type="Gene3D" id="3.90.1720.10">
    <property type="entry name" value="endopeptidase domain like (from Nostoc punctiforme)"/>
    <property type="match status" value="1"/>
</dbReference>
<sequence length="137" mass="15289">MTDAAAYVSALIGRPWDRTGLHCGALVQQVQRDLFGRSLPDVMREAPPCDAEGRLERYRVFAEHPAHGDWQQALRPTHGCLVLMRRRSGRPHEHVGVWLALDGGGVLHTDAPHGVVFDSLAQLALRGWLPTWFVPVR</sequence>